<dbReference type="Pfam" id="PF14871">
    <property type="entry name" value="GHL6"/>
    <property type="match status" value="1"/>
</dbReference>
<protein>
    <submittedName>
        <fullName evidence="1">Alpha-amylase</fullName>
    </submittedName>
</protein>
<keyword evidence="2" id="KW-1185">Reference proteome</keyword>
<dbReference type="InterPro" id="IPR029062">
    <property type="entry name" value="Class_I_gatase-like"/>
</dbReference>
<gene>
    <name evidence="1" type="ORF">FPL22_03670</name>
</gene>
<name>A0A556QP56_9BACT</name>
<proteinExistence type="predicted"/>
<evidence type="ECO:0000313" key="2">
    <source>
        <dbReference type="Proteomes" id="UP000315648"/>
    </source>
</evidence>
<comment type="caution">
    <text evidence="1">The sequence shown here is derived from an EMBL/GenBank/DDBJ whole genome shotgun (WGS) entry which is preliminary data.</text>
</comment>
<accession>A0A556QP56</accession>
<dbReference type="EMBL" id="VMBG01000001">
    <property type="protein sequence ID" value="TSJ78407.1"/>
    <property type="molecule type" value="Genomic_DNA"/>
</dbReference>
<dbReference type="OrthoDB" id="9780891at2"/>
<sequence length="668" mass="74476">MHRLRFRQVHLDFHTNGDIPDIGKKFSKLRFQEALKAGHVDSITLFSKCHHGYSYHPTNVGTQHPHLKFDLLGQQIEACREIGVRCPIYLSAGVDELTAMAHPEWIVKNRDGTSYDPLQVGWFKKLRFNSAYLDYLCAQIEEVVQRWPDNDGIFLDIISPWDDFSEHTLRDMLALGLSPSKPEDVCTYTQRTLLNYYERTNAAARSVRKDTPVFHNGGHIPVGATKFNFFNSHFELESLPTGGWGYDHFAFSARYAATQPRDFLGMTGKFHTTWGEFGGFKRPAALRYECAGMLAYGAKCSIGDQLHPNGDMNVDTYKLIGAAYAEVEAREPWIDNVRPVARIGLVSTESNQKLARGHETVSRADEGAARMLLETHLPFLVLDENAKWDRFDLIVFPDSFVLTPATIAKAKKFLAGGGKLLAAGGALLNADKSAFAIDPGAKLLGRSDSDPDYLVATALTPAVSIRSPVVIHGAAYEVKPTVKTRVLVERRTAYFNRTWEHFCSHQHAPDSPSKAAPAATLTANIAWFAHDIFTRYRNYGQPIYRDFVLAAIDHLLDGERPAVTSLPTDGRFSLLDQPSEKRLIAHLIYAPKSLRGANQSEGVNKSLEVIEDLIPLRNVQVAVQVPRQIHSARLVPENVVIPFTQKGGIVSLVVPEFTAHAMIELSYA</sequence>
<evidence type="ECO:0000313" key="1">
    <source>
        <dbReference type="EMBL" id="TSJ78407.1"/>
    </source>
</evidence>
<dbReference type="SUPFAM" id="SSF51445">
    <property type="entry name" value="(Trans)glycosidases"/>
    <property type="match status" value="1"/>
</dbReference>
<reference evidence="1 2" key="1">
    <citation type="submission" date="2019-07" db="EMBL/GenBank/DDBJ databases">
        <title>Description of 53C-WASEF.</title>
        <authorList>
            <person name="Pitt A."/>
            <person name="Hahn M.W."/>
        </authorList>
    </citation>
    <scope>NUCLEOTIDE SEQUENCE [LARGE SCALE GENOMIC DNA]</scope>
    <source>
        <strain evidence="1 2">53C-WASEF</strain>
    </source>
</reference>
<dbReference type="Gene3D" id="3.20.20.80">
    <property type="entry name" value="Glycosidases"/>
    <property type="match status" value="1"/>
</dbReference>
<dbReference type="AlphaFoldDB" id="A0A556QP56"/>
<dbReference type="RefSeq" id="WP_144228748.1">
    <property type="nucleotide sequence ID" value="NZ_CBCRVV010000003.1"/>
</dbReference>
<dbReference type="Gene3D" id="3.40.50.880">
    <property type="match status" value="1"/>
</dbReference>
<dbReference type="InterPro" id="IPR028212">
    <property type="entry name" value="GHL6"/>
</dbReference>
<dbReference type="InterPro" id="IPR017853">
    <property type="entry name" value="GH"/>
</dbReference>
<dbReference type="Proteomes" id="UP000315648">
    <property type="component" value="Unassembled WGS sequence"/>
</dbReference>
<organism evidence="1 2">
    <name type="scientific">Rariglobus hedericola</name>
    <dbReference type="NCBI Taxonomy" id="2597822"/>
    <lineage>
        <taxon>Bacteria</taxon>
        <taxon>Pseudomonadati</taxon>
        <taxon>Verrucomicrobiota</taxon>
        <taxon>Opitutia</taxon>
        <taxon>Opitutales</taxon>
        <taxon>Opitutaceae</taxon>
        <taxon>Rariglobus</taxon>
    </lineage>
</organism>